<name>A0A8H9P0Z3_9ENTR</name>
<dbReference type="SFLD" id="SFLDG01069">
    <property type="entry name" value="UPF0313"/>
    <property type="match status" value="1"/>
</dbReference>
<evidence type="ECO:0000256" key="5">
    <source>
        <dbReference type="ARBA" id="ARBA00023004"/>
    </source>
</evidence>
<comment type="cofactor">
    <cofactor evidence="1">
        <name>[4Fe-4S] cluster</name>
        <dbReference type="ChEBI" id="CHEBI:49883"/>
    </cofactor>
</comment>
<dbReference type="NCBIfam" id="TIGR03904">
    <property type="entry name" value="SAM_YgiQ"/>
    <property type="match status" value="1"/>
</dbReference>
<dbReference type="Pfam" id="PF08497">
    <property type="entry name" value="Radical_SAM_N"/>
    <property type="match status" value="1"/>
</dbReference>
<dbReference type="PANTHER" id="PTHR32331:SF0">
    <property type="entry name" value="UPF0313 PROTEIN YGIQ"/>
    <property type="match status" value="1"/>
</dbReference>
<dbReference type="SMART" id="SM00729">
    <property type="entry name" value="Elp3"/>
    <property type="match status" value="1"/>
</dbReference>
<evidence type="ECO:0000256" key="6">
    <source>
        <dbReference type="ARBA" id="ARBA00023014"/>
    </source>
</evidence>
<feature type="domain" description="Radical SAM core" evidence="8">
    <location>
        <begin position="154"/>
        <end position="432"/>
    </location>
</feature>
<dbReference type="Pfam" id="PF11842">
    <property type="entry name" value="DUF3362"/>
    <property type="match status" value="1"/>
</dbReference>
<gene>
    <name evidence="9" type="ORF">I8Y00_005101</name>
</gene>
<dbReference type="InterPro" id="IPR007197">
    <property type="entry name" value="rSAM"/>
</dbReference>
<dbReference type="PROSITE" id="PS51918">
    <property type="entry name" value="RADICAL_SAM"/>
    <property type="match status" value="1"/>
</dbReference>
<keyword evidence="2" id="KW-0004">4Fe-4S</keyword>
<dbReference type="SUPFAM" id="SSF102114">
    <property type="entry name" value="Radical SAM enzymes"/>
    <property type="match status" value="1"/>
</dbReference>
<feature type="compositionally biased region" description="Basic residues" evidence="7">
    <location>
        <begin position="496"/>
        <end position="505"/>
    </location>
</feature>
<dbReference type="Gene3D" id="3.80.30.20">
    <property type="entry name" value="tm_1862 like domain"/>
    <property type="match status" value="1"/>
</dbReference>
<reference evidence="9" key="1">
    <citation type="journal article" date="2018" name="Genome Biol.">
        <title>SKESA: strategic k-mer extension for scrupulous assemblies.</title>
        <authorList>
            <person name="Souvorov A."/>
            <person name="Agarwala R."/>
            <person name="Lipman D.J."/>
        </authorList>
    </citation>
    <scope>NUCLEOTIDE SEQUENCE</scope>
    <source>
        <strain evidence="9">YDC697-2</strain>
    </source>
</reference>
<keyword evidence="3" id="KW-0949">S-adenosyl-L-methionine</keyword>
<organism evidence="9">
    <name type="scientific">Citrobacter farmeri</name>
    <dbReference type="NCBI Taxonomy" id="67824"/>
    <lineage>
        <taxon>Bacteria</taxon>
        <taxon>Pseudomonadati</taxon>
        <taxon>Pseudomonadota</taxon>
        <taxon>Gammaproteobacteria</taxon>
        <taxon>Enterobacterales</taxon>
        <taxon>Enterobacteriaceae</taxon>
        <taxon>Citrobacter</taxon>
    </lineage>
</organism>
<evidence type="ECO:0000256" key="7">
    <source>
        <dbReference type="SAM" id="MobiDB-lite"/>
    </source>
</evidence>
<feature type="non-terminal residue" evidence="9">
    <location>
        <position position="1"/>
    </location>
</feature>
<dbReference type="PANTHER" id="PTHR32331">
    <property type="entry name" value="UPF0313 PROTEIN YGIQ"/>
    <property type="match status" value="1"/>
</dbReference>
<comment type="caution">
    <text evidence="9">The sequence shown here is derived from an EMBL/GenBank/DDBJ whole genome shotgun (WGS) entry which is preliminary data.</text>
</comment>
<dbReference type="AlphaFoldDB" id="A0A8H9P0Z3"/>
<dbReference type="GO" id="GO:0051539">
    <property type="term" value="F:4 iron, 4 sulfur cluster binding"/>
    <property type="evidence" value="ECO:0007669"/>
    <property type="project" value="UniProtKB-KW"/>
</dbReference>
<dbReference type="RefSeq" id="WP_334330614.1">
    <property type="nucleotide sequence ID" value="NZ_JBAKWT010000062.1"/>
</dbReference>
<evidence type="ECO:0000259" key="8">
    <source>
        <dbReference type="PROSITE" id="PS51918"/>
    </source>
</evidence>
<dbReference type="GO" id="GO:0046872">
    <property type="term" value="F:metal ion binding"/>
    <property type="evidence" value="ECO:0007669"/>
    <property type="project" value="UniProtKB-KW"/>
</dbReference>
<accession>A0A8H9P0Z3</accession>
<evidence type="ECO:0000313" key="9">
    <source>
        <dbReference type="EMBL" id="HAT1588693.1"/>
    </source>
</evidence>
<dbReference type="InterPro" id="IPR022946">
    <property type="entry name" value="UPF0313"/>
</dbReference>
<dbReference type="InterPro" id="IPR024560">
    <property type="entry name" value="UPF0313_C"/>
</dbReference>
<evidence type="ECO:0000256" key="1">
    <source>
        <dbReference type="ARBA" id="ARBA00001966"/>
    </source>
</evidence>
<dbReference type="Proteomes" id="UP000864563">
    <property type="component" value="Unassembled WGS sequence"/>
</dbReference>
<dbReference type="InterPro" id="IPR020612">
    <property type="entry name" value="Methylthiotransferase_CS"/>
</dbReference>
<evidence type="ECO:0000256" key="3">
    <source>
        <dbReference type="ARBA" id="ARBA00022691"/>
    </source>
</evidence>
<evidence type="ECO:0000256" key="2">
    <source>
        <dbReference type="ARBA" id="ARBA00022485"/>
    </source>
</evidence>
<protein>
    <submittedName>
        <fullName evidence="9">YgiQ family radical SAM protein</fullName>
    </submittedName>
</protein>
<proteinExistence type="predicted"/>
<evidence type="ECO:0000256" key="4">
    <source>
        <dbReference type="ARBA" id="ARBA00022723"/>
    </source>
</evidence>
<dbReference type="PROSITE" id="PS01278">
    <property type="entry name" value="MTTASE_RADICAL"/>
    <property type="match status" value="1"/>
</dbReference>
<dbReference type="InterPro" id="IPR013704">
    <property type="entry name" value="UPF0313_N"/>
</dbReference>
<dbReference type="InterPro" id="IPR023404">
    <property type="entry name" value="rSAM_horseshoe"/>
</dbReference>
<keyword evidence="4" id="KW-0479">Metal-binding</keyword>
<dbReference type="SFLD" id="SFLDS00029">
    <property type="entry name" value="Radical_SAM"/>
    <property type="match status" value="1"/>
</dbReference>
<dbReference type="InterPro" id="IPR058240">
    <property type="entry name" value="rSAM_sf"/>
</dbReference>
<dbReference type="GO" id="GO:0003824">
    <property type="term" value="F:catalytic activity"/>
    <property type="evidence" value="ECO:0007669"/>
    <property type="project" value="InterPro"/>
</dbReference>
<feature type="region of interest" description="Disordered" evidence="7">
    <location>
        <begin position="469"/>
        <end position="505"/>
    </location>
</feature>
<dbReference type="EMBL" id="DACSDU010000038">
    <property type="protein sequence ID" value="HAT1588693.1"/>
    <property type="molecule type" value="Genomic_DNA"/>
</dbReference>
<sequence>DVRNTAIMVKEALPGWSGVDSTRLDTPGKIDPIPHPYGEDLPCADNKPVAPKKQEAKAITVQPARPKPWEKTYVLLPSFEKVKGDKVLYAHASRILHHETNPGCARALMQKHGDRYIWINPPAIPLSTEEMDSVFALPYKRVPHPAYGNSRIPAYEMIRFSINIMRGCFGGCSFCSITEHEGRIIQSRSEDSIINEIEAIRDTVPGFTGVISDLGGPTANMYMLRCKSPRAEQTCRRLSCVYPDICPHMDTNHEPTINLYRRARDLKGIKKILIASGVRYDIAVEDPRYIKELASHHVGGYLKIAPEHTEEGPLSKMMKPGMGSYDRFKELFDLYSKQAGKEQYLIPYFISAHPGTRDEDMVNLALWLKKHRFRLDQVQNFYPSPLANSTTMYYTGKNPLGKIGYKSEDVVVPKGDKQRRLHKALLRYHDPANWPMIRQALEEMGKKHLIGGRRECLVPAPTLEEMREARRQNRNTRPALTKHTPVAHQRQTPAANKKRAKVAGR</sequence>
<dbReference type="Pfam" id="PF04055">
    <property type="entry name" value="Radical_SAM"/>
    <property type="match status" value="1"/>
</dbReference>
<keyword evidence="5" id="KW-0408">Iron</keyword>
<reference evidence="9" key="2">
    <citation type="submission" date="2020-11" db="EMBL/GenBank/DDBJ databases">
        <authorList>
            <consortium name="NCBI Pathogen Detection Project"/>
        </authorList>
    </citation>
    <scope>NUCLEOTIDE SEQUENCE</scope>
    <source>
        <strain evidence="9">YDC697-2</strain>
    </source>
</reference>
<keyword evidence="6" id="KW-0411">Iron-sulfur</keyword>
<dbReference type="InterPro" id="IPR006638">
    <property type="entry name" value="Elp3/MiaA/NifB-like_rSAM"/>
</dbReference>